<dbReference type="InterPro" id="IPR002104">
    <property type="entry name" value="Integrase_catalytic"/>
</dbReference>
<evidence type="ECO:0000256" key="4">
    <source>
        <dbReference type="ARBA" id="ARBA00023172"/>
    </source>
</evidence>
<dbReference type="Pfam" id="PF13495">
    <property type="entry name" value="Phage_int_SAM_4"/>
    <property type="match status" value="1"/>
</dbReference>
<dbReference type="PANTHER" id="PTHR30349:SF64">
    <property type="entry name" value="PROPHAGE INTEGRASE INTD-RELATED"/>
    <property type="match status" value="1"/>
</dbReference>
<dbReference type="InterPro" id="IPR050090">
    <property type="entry name" value="Tyrosine_recombinase_XerCD"/>
</dbReference>
<dbReference type="InterPro" id="IPR013762">
    <property type="entry name" value="Integrase-like_cat_sf"/>
</dbReference>
<keyword evidence="2" id="KW-0229">DNA integration</keyword>
<comment type="caution">
    <text evidence="8">The sequence shown here is derived from an EMBL/GenBank/DDBJ whole genome shotgun (WGS) entry which is preliminary data.</text>
</comment>
<feature type="domain" description="Core-binding (CB)" evidence="7">
    <location>
        <begin position="6"/>
        <end position="89"/>
    </location>
</feature>
<keyword evidence="9" id="KW-1185">Reference proteome</keyword>
<dbReference type="InterPro" id="IPR044068">
    <property type="entry name" value="CB"/>
</dbReference>
<dbReference type="Proteomes" id="UP001259982">
    <property type="component" value="Unassembled WGS sequence"/>
</dbReference>
<dbReference type="PROSITE" id="PS51900">
    <property type="entry name" value="CB"/>
    <property type="match status" value="1"/>
</dbReference>
<feature type="domain" description="Tyr recombinase" evidence="6">
    <location>
        <begin position="107"/>
        <end position="323"/>
    </location>
</feature>
<keyword evidence="3 5" id="KW-0238">DNA-binding</keyword>
<dbReference type="InterPro" id="IPR011010">
    <property type="entry name" value="DNA_brk_join_enz"/>
</dbReference>
<name>A0ABU3B540_9GAMM</name>
<evidence type="ECO:0000313" key="8">
    <source>
        <dbReference type="EMBL" id="MDT0617569.1"/>
    </source>
</evidence>
<evidence type="ECO:0000256" key="2">
    <source>
        <dbReference type="ARBA" id="ARBA00022908"/>
    </source>
</evidence>
<gene>
    <name evidence="8" type="ORF">RM531_03710</name>
</gene>
<comment type="similarity">
    <text evidence="1">Belongs to the 'phage' integrase family.</text>
</comment>
<dbReference type="Pfam" id="PF00589">
    <property type="entry name" value="Phage_integrase"/>
    <property type="match status" value="1"/>
</dbReference>
<dbReference type="EMBL" id="JAVRHY010000002">
    <property type="protein sequence ID" value="MDT0617569.1"/>
    <property type="molecule type" value="Genomic_DNA"/>
</dbReference>
<accession>A0ABU3B540</accession>
<organism evidence="8 9">
    <name type="scientific">Spectribacter acetivorans</name>
    <dbReference type="NCBI Taxonomy" id="3075603"/>
    <lineage>
        <taxon>Bacteria</taxon>
        <taxon>Pseudomonadati</taxon>
        <taxon>Pseudomonadota</taxon>
        <taxon>Gammaproteobacteria</taxon>
        <taxon>Salinisphaerales</taxon>
        <taxon>Salinisphaeraceae</taxon>
        <taxon>Spectribacter</taxon>
    </lineage>
</organism>
<dbReference type="PROSITE" id="PS51898">
    <property type="entry name" value="TYR_RECOMBINASE"/>
    <property type="match status" value="1"/>
</dbReference>
<dbReference type="NCBIfam" id="TIGR02249">
    <property type="entry name" value="integrase_gron"/>
    <property type="match status" value="1"/>
</dbReference>
<protein>
    <submittedName>
        <fullName evidence="8">Integron integrase</fullName>
    </submittedName>
</protein>
<dbReference type="Gene3D" id="1.10.150.130">
    <property type="match status" value="1"/>
</dbReference>
<sequence>MRQHDSKSPKLLDQVRTQCRVKHYSLRTERSYAAWIRRYILFHGKRHPRDMGKKEVEAFLSHLAVERSVAASTQNQALGAILFLYRDVLGIELPWLDDVVRAKRPARIPEVLSRQEVGALFAHLEGQHWLLAGLLYGSGLRLMEAVRLRIKDVDFDYRQIVVRDGKGGRERVVPVPARLVEPLQAQIDSVAALHAQDREAGYGRVYLPFALAQKYPNAAAELAWQYVFPSKRLSRDPRSGESGRHHVNEKGLQRAVKAALGKAGIRRKASCHTLRHSFATHLLEGGSDIRTVQELLGHQHVQTTMIYTHVLQRGGQGVVSPMDWL</sequence>
<dbReference type="InterPro" id="IPR010998">
    <property type="entry name" value="Integrase_recombinase_N"/>
</dbReference>
<reference evidence="8 9" key="1">
    <citation type="submission" date="2023-09" db="EMBL/GenBank/DDBJ databases">
        <authorList>
            <person name="Rey-Velasco X."/>
        </authorList>
    </citation>
    <scope>NUCLEOTIDE SEQUENCE [LARGE SCALE GENOMIC DNA]</scope>
    <source>
        <strain evidence="8 9">P385</strain>
    </source>
</reference>
<evidence type="ECO:0000256" key="1">
    <source>
        <dbReference type="ARBA" id="ARBA00008857"/>
    </source>
</evidence>
<dbReference type="SUPFAM" id="SSF56349">
    <property type="entry name" value="DNA breaking-rejoining enzymes"/>
    <property type="match status" value="1"/>
</dbReference>
<evidence type="ECO:0000259" key="6">
    <source>
        <dbReference type="PROSITE" id="PS51898"/>
    </source>
</evidence>
<evidence type="ECO:0000313" key="9">
    <source>
        <dbReference type="Proteomes" id="UP001259982"/>
    </source>
</evidence>
<evidence type="ECO:0000259" key="7">
    <source>
        <dbReference type="PROSITE" id="PS51900"/>
    </source>
</evidence>
<proteinExistence type="inferred from homology"/>
<keyword evidence="4" id="KW-0233">DNA recombination</keyword>
<dbReference type="Gene3D" id="1.10.443.10">
    <property type="entry name" value="Intergrase catalytic core"/>
    <property type="match status" value="1"/>
</dbReference>
<evidence type="ECO:0000256" key="5">
    <source>
        <dbReference type="PROSITE-ProRule" id="PRU01248"/>
    </source>
</evidence>
<evidence type="ECO:0000256" key="3">
    <source>
        <dbReference type="ARBA" id="ARBA00023125"/>
    </source>
</evidence>
<dbReference type="InterPro" id="IPR004107">
    <property type="entry name" value="Integrase_SAM-like_N"/>
</dbReference>
<dbReference type="InterPro" id="IPR011946">
    <property type="entry name" value="Integrase_integron-type"/>
</dbReference>
<dbReference type="PANTHER" id="PTHR30349">
    <property type="entry name" value="PHAGE INTEGRASE-RELATED"/>
    <property type="match status" value="1"/>
</dbReference>
<dbReference type="RefSeq" id="WP_311657403.1">
    <property type="nucleotide sequence ID" value="NZ_JAVRHY010000002.1"/>
</dbReference>